<sequence>MQAGHGESYNHTEVLKPGQLLPWTSFVKYRNSNRLSLDAIKPGPEFDASLFYLLERKKLPTFDPKLQKEVVPHLYTSSELCNKIACDALLFGAVKPQQDPSPSSQKDVQDLTKEVKEAVMHFLYLRFLYLNGIYDSPSRTMDDVIIDHIYQIGCLDFDHECQFPLARALFSTSAIRRWYRNRGEKNPFKERLPEPRKWTVDVNASIRPTPRELADYIAGEEGKRFADMYYAVKPYRLSALERPLVHNPQKLDELWIKKSDLGGFGVSRDNVTFKQAEMKKYFQERDKYFQSLPGVEIELRESDVPGGKSPYTSHFFANRDLAGIETEEEVEDGSSDETLAEGESAPLRRQNAFILPYLPPKDKKWMKRWGLSGSTEGTPLEDGSSVQSNAAVLLTSLQSPPTEERETEEKVHESTSQNQTPDPENSRSKGKGLTHSDDTILPSTPKVTKKQDLQTSGDQVKDPKGSPSKAGALRRTYSIILPSRPTEELDSEVPQTPAQALYPQDTLFTTDSRVERTTPKISPKRRREDINDDRDANEEVESTASHTSPESNKEASPSREPDEGRLFV</sequence>
<accession>A0A286UUM5</accession>
<dbReference type="Proteomes" id="UP000217199">
    <property type="component" value="Unassembled WGS sequence"/>
</dbReference>
<dbReference type="OrthoDB" id="3270403at2759"/>
<comment type="caution">
    <text evidence="2">The sequence shown here is derived from an EMBL/GenBank/DDBJ whole genome shotgun (WGS) entry which is preliminary data.</text>
</comment>
<feature type="compositionally biased region" description="Basic and acidic residues" evidence="1">
    <location>
        <begin position="402"/>
        <end position="413"/>
    </location>
</feature>
<feature type="compositionally biased region" description="Basic and acidic residues" evidence="1">
    <location>
        <begin position="551"/>
        <end position="568"/>
    </location>
</feature>
<name>A0A286UUM5_9AGAM</name>
<gene>
    <name evidence="2" type="ORF">PNOK_0033200</name>
</gene>
<proteinExistence type="predicted"/>
<evidence type="ECO:0000313" key="2">
    <source>
        <dbReference type="EMBL" id="PAV23264.1"/>
    </source>
</evidence>
<evidence type="ECO:0000256" key="1">
    <source>
        <dbReference type="SAM" id="MobiDB-lite"/>
    </source>
</evidence>
<feature type="compositionally biased region" description="Acidic residues" evidence="1">
    <location>
        <begin position="530"/>
        <end position="541"/>
    </location>
</feature>
<keyword evidence="3" id="KW-1185">Reference proteome</keyword>
<protein>
    <submittedName>
        <fullName evidence="2">Uncharacterized protein</fullName>
    </submittedName>
</protein>
<feature type="region of interest" description="Disordered" evidence="1">
    <location>
        <begin position="396"/>
        <end position="568"/>
    </location>
</feature>
<dbReference type="InParanoid" id="A0A286UUM5"/>
<organism evidence="2 3">
    <name type="scientific">Pyrrhoderma noxium</name>
    <dbReference type="NCBI Taxonomy" id="2282107"/>
    <lineage>
        <taxon>Eukaryota</taxon>
        <taxon>Fungi</taxon>
        <taxon>Dikarya</taxon>
        <taxon>Basidiomycota</taxon>
        <taxon>Agaricomycotina</taxon>
        <taxon>Agaricomycetes</taxon>
        <taxon>Hymenochaetales</taxon>
        <taxon>Hymenochaetaceae</taxon>
        <taxon>Pyrrhoderma</taxon>
    </lineage>
</organism>
<evidence type="ECO:0000313" key="3">
    <source>
        <dbReference type="Proteomes" id="UP000217199"/>
    </source>
</evidence>
<dbReference type="AlphaFoldDB" id="A0A286UUM5"/>
<dbReference type="EMBL" id="NBII01000001">
    <property type="protein sequence ID" value="PAV23264.1"/>
    <property type="molecule type" value="Genomic_DNA"/>
</dbReference>
<reference evidence="2 3" key="1">
    <citation type="journal article" date="2017" name="Mol. Ecol.">
        <title>Comparative and population genomic landscape of Phellinus noxius: A hypervariable fungus causing root rot in trees.</title>
        <authorList>
            <person name="Chung C.L."/>
            <person name="Lee T.J."/>
            <person name="Akiba M."/>
            <person name="Lee H.H."/>
            <person name="Kuo T.H."/>
            <person name="Liu D."/>
            <person name="Ke H.M."/>
            <person name="Yokoi T."/>
            <person name="Roa M.B."/>
            <person name="Lu M.J."/>
            <person name="Chang Y.Y."/>
            <person name="Ann P.J."/>
            <person name="Tsai J.N."/>
            <person name="Chen C.Y."/>
            <person name="Tzean S.S."/>
            <person name="Ota Y."/>
            <person name="Hattori T."/>
            <person name="Sahashi N."/>
            <person name="Liou R.F."/>
            <person name="Kikuchi T."/>
            <person name="Tsai I.J."/>
        </authorList>
    </citation>
    <scope>NUCLEOTIDE SEQUENCE [LARGE SCALE GENOMIC DNA]</scope>
    <source>
        <strain evidence="2 3">FFPRI411160</strain>
    </source>
</reference>